<dbReference type="EMBL" id="JWZX01001696">
    <property type="protein sequence ID" value="KOO32736.1"/>
    <property type="molecule type" value="Genomic_DNA"/>
</dbReference>
<keyword evidence="1" id="KW-0472">Membrane</keyword>
<dbReference type="AlphaFoldDB" id="A0A0M0K1H8"/>
<keyword evidence="1" id="KW-1133">Transmembrane helix</keyword>
<protein>
    <submittedName>
        <fullName evidence="2">Uncharacterized protein</fullName>
    </submittedName>
</protein>
<feature type="transmembrane region" description="Helical" evidence="1">
    <location>
        <begin position="83"/>
        <end position="105"/>
    </location>
</feature>
<dbReference type="Proteomes" id="UP000037460">
    <property type="component" value="Unassembled WGS sequence"/>
</dbReference>
<comment type="caution">
    <text evidence="2">The sequence shown here is derived from an EMBL/GenBank/DDBJ whole genome shotgun (WGS) entry which is preliminary data.</text>
</comment>
<evidence type="ECO:0000256" key="1">
    <source>
        <dbReference type="SAM" id="Phobius"/>
    </source>
</evidence>
<gene>
    <name evidence="2" type="ORF">Ctob_013702</name>
</gene>
<evidence type="ECO:0000313" key="2">
    <source>
        <dbReference type="EMBL" id="KOO32736.1"/>
    </source>
</evidence>
<accession>A0A0M0K1H8</accession>
<keyword evidence="3" id="KW-1185">Reference proteome</keyword>
<proteinExistence type="predicted"/>
<sequence length="114" mass="12200">MARPLPARAVPRAFPATPTCQRTTSRSLISAWSTHPVAASLIAMVFSIFAGGPNTIKEQQIAFQALKKKTGNTFTAKAMPLNIAAVFTIIIGGFILVPMNVYSIANGKNKIKLN</sequence>
<feature type="transmembrane region" description="Helical" evidence="1">
    <location>
        <begin position="31"/>
        <end position="50"/>
    </location>
</feature>
<name>A0A0M0K1H8_9EUKA</name>
<organism evidence="2 3">
    <name type="scientific">Chrysochromulina tobinii</name>
    <dbReference type="NCBI Taxonomy" id="1460289"/>
    <lineage>
        <taxon>Eukaryota</taxon>
        <taxon>Haptista</taxon>
        <taxon>Haptophyta</taxon>
        <taxon>Prymnesiophyceae</taxon>
        <taxon>Prymnesiales</taxon>
        <taxon>Chrysochromulinaceae</taxon>
        <taxon>Chrysochromulina</taxon>
    </lineage>
</organism>
<evidence type="ECO:0000313" key="3">
    <source>
        <dbReference type="Proteomes" id="UP000037460"/>
    </source>
</evidence>
<reference evidence="3" key="1">
    <citation type="journal article" date="2015" name="PLoS Genet.">
        <title>Genome Sequence and Transcriptome Analyses of Chrysochromulina tobin: Metabolic Tools for Enhanced Algal Fitness in the Prominent Order Prymnesiales (Haptophyceae).</title>
        <authorList>
            <person name="Hovde B.T."/>
            <person name="Deodato C.R."/>
            <person name="Hunsperger H.M."/>
            <person name="Ryken S.A."/>
            <person name="Yost W."/>
            <person name="Jha R.K."/>
            <person name="Patterson J."/>
            <person name="Monnat R.J. Jr."/>
            <person name="Barlow S.B."/>
            <person name="Starkenburg S.R."/>
            <person name="Cattolico R.A."/>
        </authorList>
    </citation>
    <scope>NUCLEOTIDE SEQUENCE</scope>
    <source>
        <strain evidence="3">CCMP291</strain>
    </source>
</reference>
<keyword evidence="1" id="KW-0812">Transmembrane</keyword>